<dbReference type="Pfam" id="PF25954">
    <property type="entry name" value="Beta-barrel_RND_2"/>
    <property type="match status" value="1"/>
</dbReference>
<protein>
    <submittedName>
        <fullName evidence="9">RND family efflux transporter MFP subunit</fullName>
    </submittedName>
</protein>
<dbReference type="NCBIfam" id="TIGR01730">
    <property type="entry name" value="RND_mfp"/>
    <property type="match status" value="1"/>
</dbReference>
<evidence type="ECO:0000256" key="3">
    <source>
        <dbReference type="ARBA" id="ARBA00022448"/>
    </source>
</evidence>
<dbReference type="Pfam" id="PF25917">
    <property type="entry name" value="BSH_RND"/>
    <property type="match status" value="1"/>
</dbReference>
<feature type="domain" description="Multidrug resistance protein MdtA-like C-terminal permuted SH3" evidence="8">
    <location>
        <begin position="292"/>
        <end position="351"/>
    </location>
</feature>
<dbReference type="Gene3D" id="1.10.287.470">
    <property type="entry name" value="Helix hairpin bin"/>
    <property type="match status" value="1"/>
</dbReference>
<evidence type="ECO:0000256" key="2">
    <source>
        <dbReference type="ARBA" id="ARBA00009477"/>
    </source>
</evidence>
<dbReference type="InterPro" id="IPR006143">
    <property type="entry name" value="RND_pump_MFP"/>
</dbReference>
<reference evidence="9 10" key="1">
    <citation type="submission" date="2020-08" db="EMBL/GenBank/DDBJ databases">
        <title>Genomic Encyclopedia of Type Strains, Phase IV (KMG-IV): sequencing the most valuable type-strain genomes for metagenomic binning, comparative biology and taxonomic classification.</title>
        <authorList>
            <person name="Goeker M."/>
        </authorList>
    </citation>
    <scope>NUCLEOTIDE SEQUENCE [LARGE SCALE GENOMIC DNA]</scope>
    <source>
        <strain evidence="9 10">DSM 25966</strain>
    </source>
</reference>
<dbReference type="InterPro" id="IPR058625">
    <property type="entry name" value="MdtA-like_BSH"/>
</dbReference>
<keyword evidence="3" id="KW-0813">Transport</keyword>
<dbReference type="PANTHER" id="PTHR30469">
    <property type="entry name" value="MULTIDRUG RESISTANCE PROTEIN MDTA"/>
    <property type="match status" value="1"/>
</dbReference>
<organism evidence="9 10">
    <name type="scientific">Kaistia hirudinis</name>
    <dbReference type="NCBI Taxonomy" id="1293440"/>
    <lineage>
        <taxon>Bacteria</taxon>
        <taxon>Pseudomonadati</taxon>
        <taxon>Pseudomonadota</taxon>
        <taxon>Alphaproteobacteria</taxon>
        <taxon>Hyphomicrobiales</taxon>
        <taxon>Kaistiaceae</taxon>
        <taxon>Kaistia</taxon>
    </lineage>
</organism>
<evidence type="ECO:0000259" key="6">
    <source>
        <dbReference type="Pfam" id="PF25917"/>
    </source>
</evidence>
<dbReference type="Gene3D" id="2.40.420.20">
    <property type="match status" value="1"/>
</dbReference>
<feature type="signal peptide" evidence="5">
    <location>
        <begin position="1"/>
        <end position="25"/>
    </location>
</feature>
<dbReference type="Gene3D" id="2.40.30.170">
    <property type="match status" value="1"/>
</dbReference>
<feature type="chain" id="PRO_5032521266" evidence="5">
    <location>
        <begin position="26"/>
        <end position="373"/>
    </location>
</feature>
<sequence>MSLVNRKAHAPAFALLALALPLFLAACEQKQAEAPEPVRPVKVAKVAPRQDTRMISYSGSVRAKTEAGLGFRVGGKIVERNVDVGDRVEPGTVLARLDTADLALSLKSAEAALAGAQSQLAVAQSAYDRAQKLFANGFTSRSILDDRKLALDQATSSLDSARSARDQAVNQNAYSQLTSDIAGVVTSVNAEAGQVVAAGTPVVTVARDGDKEVAIAVPESEIRFFHEGDPLSVRYWADPALHQTGTVREIAGSADPTSRTFAIRVALPADPAVRLGMTAMLEAAVPVASGGIVVPLAALAQRDGEPTVWVVDPASKTVSPREVVTASFAEDGVRVEKGLKPGEWIVTAGAQFMTPGKAVRLDVESERTAMAAR</sequence>
<dbReference type="GO" id="GO:1990281">
    <property type="term" value="C:efflux pump complex"/>
    <property type="evidence" value="ECO:0007669"/>
    <property type="project" value="TreeGrafter"/>
</dbReference>
<keyword evidence="5" id="KW-0732">Signal</keyword>
<dbReference type="SUPFAM" id="SSF111369">
    <property type="entry name" value="HlyD-like secretion proteins"/>
    <property type="match status" value="1"/>
</dbReference>
<evidence type="ECO:0000256" key="4">
    <source>
        <dbReference type="SAM" id="Coils"/>
    </source>
</evidence>
<dbReference type="InterPro" id="IPR058792">
    <property type="entry name" value="Beta-barrel_RND_2"/>
</dbReference>
<dbReference type="GO" id="GO:0015562">
    <property type="term" value="F:efflux transmembrane transporter activity"/>
    <property type="evidence" value="ECO:0007669"/>
    <property type="project" value="InterPro"/>
</dbReference>
<dbReference type="EMBL" id="JACIDS010000002">
    <property type="protein sequence ID" value="MBB3930278.1"/>
    <property type="molecule type" value="Genomic_DNA"/>
</dbReference>
<name>A0A840ALQ1_9HYPH</name>
<feature type="coiled-coil region" evidence="4">
    <location>
        <begin position="106"/>
        <end position="171"/>
    </location>
</feature>
<evidence type="ECO:0000256" key="1">
    <source>
        <dbReference type="ARBA" id="ARBA00004196"/>
    </source>
</evidence>
<dbReference type="Proteomes" id="UP000553963">
    <property type="component" value="Unassembled WGS sequence"/>
</dbReference>
<comment type="caution">
    <text evidence="9">The sequence shown here is derived from an EMBL/GenBank/DDBJ whole genome shotgun (WGS) entry which is preliminary data.</text>
</comment>
<gene>
    <name evidence="9" type="ORF">GGR25_001317</name>
</gene>
<dbReference type="InterPro" id="IPR058627">
    <property type="entry name" value="MdtA-like_C"/>
</dbReference>
<proteinExistence type="inferred from homology"/>
<evidence type="ECO:0000256" key="5">
    <source>
        <dbReference type="SAM" id="SignalP"/>
    </source>
</evidence>
<dbReference type="AlphaFoldDB" id="A0A840ALQ1"/>
<dbReference type="PROSITE" id="PS51257">
    <property type="entry name" value="PROKAR_LIPOPROTEIN"/>
    <property type="match status" value="1"/>
</dbReference>
<evidence type="ECO:0000313" key="9">
    <source>
        <dbReference type="EMBL" id="MBB3930278.1"/>
    </source>
</evidence>
<keyword evidence="4" id="KW-0175">Coiled coil</keyword>
<feature type="domain" description="Multidrug resistance protein MdtA-like barrel-sandwich hybrid" evidence="6">
    <location>
        <begin position="69"/>
        <end position="202"/>
    </location>
</feature>
<dbReference type="RefSeq" id="WP_183397955.1">
    <property type="nucleotide sequence ID" value="NZ_JACIDS010000002.1"/>
</dbReference>
<evidence type="ECO:0000259" key="7">
    <source>
        <dbReference type="Pfam" id="PF25954"/>
    </source>
</evidence>
<feature type="domain" description="CusB-like beta-barrel" evidence="7">
    <location>
        <begin position="213"/>
        <end position="281"/>
    </location>
</feature>
<comment type="similarity">
    <text evidence="2">Belongs to the membrane fusion protein (MFP) (TC 8.A.1) family.</text>
</comment>
<evidence type="ECO:0000313" key="10">
    <source>
        <dbReference type="Proteomes" id="UP000553963"/>
    </source>
</evidence>
<dbReference type="PANTHER" id="PTHR30469:SF15">
    <property type="entry name" value="HLYD FAMILY OF SECRETION PROTEINS"/>
    <property type="match status" value="1"/>
</dbReference>
<dbReference type="Gene3D" id="2.40.50.100">
    <property type="match status" value="1"/>
</dbReference>
<comment type="subcellular location">
    <subcellularLocation>
        <location evidence="1">Cell envelope</location>
    </subcellularLocation>
</comment>
<dbReference type="Pfam" id="PF25967">
    <property type="entry name" value="RND-MFP_C"/>
    <property type="match status" value="1"/>
</dbReference>
<keyword evidence="10" id="KW-1185">Reference proteome</keyword>
<evidence type="ECO:0000259" key="8">
    <source>
        <dbReference type="Pfam" id="PF25967"/>
    </source>
</evidence>
<accession>A0A840ALQ1</accession>